<dbReference type="EMBL" id="CAMPGE010010504">
    <property type="protein sequence ID" value="CAI2369352.1"/>
    <property type="molecule type" value="Genomic_DNA"/>
</dbReference>
<sequence length="218" mass="24256">MELNLNLKSTKSARRRPRLKPLQRFLCSDIRSLALQELELSESNSCKSSLNSNRNCSLFSMESYPGRAMSPFIAMKSVCEFNKVIKGKSSFNNNKGVSKFNAELMPIHSKSHAQKINHAKLVQSDALPCLTESTKTLELNPDPLKNIPALHLKGRGRNLPSLMTDTMPHTPVLKMSKFKKVSRAIDPDLPKMPSSKFGTSAMKTNPGDLKLGNNNMLD</sequence>
<protein>
    <submittedName>
        <fullName evidence="2">Uncharacterized protein</fullName>
    </submittedName>
</protein>
<evidence type="ECO:0000256" key="1">
    <source>
        <dbReference type="SAM" id="MobiDB-lite"/>
    </source>
</evidence>
<gene>
    <name evidence="2" type="ORF">ECRASSUSDP1_LOCUS10651</name>
</gene>
<feature type="region of interest" description="Disordered" evidence="1">
    <location>
        <begin position="186"/>
        <end position="218"/>
    </location>
</feature>
<name>A0AAD1UM26_EUPCR</name>
<accession>A0AAD1UM26</accession>
<dbReference type="Proteomes" id="UP001295684">
    <property type="component" value="Unassembled WGS sequence"/>
</dbReference>
<dbReference type="AlphaFoldDB" id="A0AAD1UM26"/>
<evidence type="ECO:0000313" key="3">
    <source>
        <dbReference type="Proteomes" id="UP001295684"/>
    </source>
</evidence>
<reference evidence="2" key="1">
    <citation type="submission" date="2023-07" db="EMBL/GenBank/DDBJ databases">
        <authorList>
            <consortium name="AG Swart"/>
            <person name="Singh M."/>
            <person name="Singh A."/>
            <person name="Seah K."/>
            <person name="Emmerich C."/>
        </authorList>
    </citation>
    <scope>NUCLEOTIDE SEQUENCE</scope>
    <source>
        <strain evidence="2">DP1</strain>
    </source>
</reference>
<organism evidence="2 3">
    <name type="scientific">Euplotes crassus</name>
    <dbReference type="NCBI Taxonomy" id="5936"/>
    <lineage>
        <taxon>Eukaryota</taxon>
        <taxon>Sar</taxon>
        <taxon>Alveolata</taxon>
        <taxon>Ciliophora</taxon>
        <taxon>Intramacronucleata</taxon>
        <taxon>Spirotrichea</taxon>
        <taxon>Hypotrichia</taxon>
        <taxon>Euplotida</taxon>
        <taxon>Euplotidae</taxon>
        <taxon>Moneuplotes</taxon>
    </lineage>
</organism>
<keyword evidence="3" id="KW-1185">Reference proteome</keyword>
<proteinExistence type="predicted"/>
<comment type="caution">
    <text evidence="2">The sequence shown here is derived from an EMBL/GenBank/DDBJ whole genome shotgun (WGS) entry which is preliminary data.</text>
</comment>
<evidence type="ECO:0000313" key="2">
    <source>
        <dbReference type="EMBL" id="CAI2369352.1"/>
    </source>
</evidence>